<dbReference type="InterPro" id="IPR029057">
    <property type="entry name" value="PRTase-like"/>
</dbReference>
<dbReference type="InterPro" id="IPR050408">
    <property type="entry name" value="HGPRT"/>
</dbReference>
<evidence type="ECO:0000256" key="2">
    <source>
        <dbReference type="ARBA" id="ARBA00004496"/>
    </source>
</evidence>
<evidence type="ECO:0000256" key="11">
    <source>
        <dbReference type="ARBA" id="ARBA00022741"/>
    </source>
</evidence>
<dbReference type="OrthoDB" id="9802824at2"/>
<comment type="pathway">
    <text evidence="3 15">Purine metabolism; IMP biosynthesis via salvage pathway; IMP from hypoxanthine: step 1/1.</text>
</comment>
<comment type="cofactor">
    <cofactor evidence="1 15">
        <name>Mg(2+)</name>
        <dbReference type="ChEBI" id="CHEBI:18420"/>
    </cofactor>
</comment>
<dbReference type="GO" id="GO:0000287">
    <property type="term" value="F:magnesium ion binding"/>
    <property type="evidence" value="ECO:0007669"/>
    <property type="project" value="TreeGrafter"/>
</dbReference>
<keyword evidence="12 15" id="KW-0460">Magnesium</keyword>
<dbReference type="GO" id="GO:0032264">
    <property type="term" value="P:IMP salvage"/>
    <property type="evidence" value="ECO:0007669"/>
    <property type="project" value="UniProtKB-UniPathway"/>
</dbReference>
<evidence type="ECO:0000259" key="16">
    <source>
        <dbReference type="Pfam" id="PF00156"/>
    </source>
</evidence>
<dbReference type="EC" id="2.4.2.8" evidence="5 15"/>
<dbReference type="CDD" id="cd06223">
    <property type="entry name" value="PRTases_typeI"/>
    <property type="match status" value="1"/>
</dbReference>
<dbReference type="GO" id="GO:0004422">
    <property type="term" value="F:hypoxanthine phosphoribosyltransferase activity"/>
    <property type="evidence" value="ECO:0007669"/>
    <property type="project" value="InterPro"/>
</dbReference>
<dbReference type="Proteomes" id="UP000298602">
    <property type="component" value="Chromosome"/>
</dbReference>
<evidence type="ECO:0000256" key="3">
    <source>
        <dbReference type="ARBA" id="ARBA00004669"/>
    </source>
</evidence>
<keyword evidence="9 15" id="KW-0479">Metal-binding</keyword>
<evidence type="ECO:0000313" key="18">
    <source>
        <dbReference type="Proteomes" id="UP000298602"/>
    </source>
</evidence>
<keyword evidence="10 15" id="KW-0660">Purine salvage</keyword>
<evidence type="ECO:0000256" key="9">
    <source>
        <dbReference type="ARBA" id="ARBA00022723"/>
    </source>
</evidence>
<comment type="similarity">
    <text evidence="4 15">Belongs to the purine/pyrimidine phosphoribosyltransferase family.</text>
</comment>
<dbReference type="UniPathway" id="UPA00591">
    <property type="reaction ID" value="UER00648"/>
</dbReference>
<dbReference type="NCBIfam" id="TIGR01203">
    <property type="entry name" value="HGPRTase"/>
    <property type="match status" value="1"/>
</dbReference>
<evidence type="ECO:0000256" key="7">
    <source>
        <dbReference type="ARBA" id="ARBA00022676"/>
    </source>
</evidence>
<dbReference type="GO" id="GO:0052657">
    <property type="term" value="F:guanine phosphoribosyltransferase activity"/>
    <property type="evidence" value="ECO:0007669"/>
    <property type="project" value="UniProtKB-ARBA"/>
</dbReference>
<comment type="subcellular location">
    <subcellularLocation>
        <location evidence="2 15">Cytoplasm</location>
    </subcellularLocation>
</comment>
<dbReference type="FunFam" id="3.40.50.2020:FF:000006">
    <property type="entry name" value="Hypoxanthine phosphoribosyltransferase"/>
    <property type="match status" value="1"/>
</dbReference>
<gene>
    <name evidence="17" type="primary">hpt</name>
    <name evidence="17" type="ORF">FDQ92_07040</name>
</gene>
<dbReference type="GO" id="GO:0032263">
    <property type="term" value="P:GMP salvage"/>
    <property type="evidence" value="ECO:0007669"/>
    <property type="project" value="TreeGrafter"/>
</dbReference>
<dbReference type="Pfam" id="PF00156">
    <property type="entry name" value="Pribosyltran"/>
    <property type="match status" value="1"/>
</dbReference>
<dbReference type="EMBL" id="CP040098">
    <property type="protein sequence ID" value="QCQ21951.1"/>
    <property type="molecule type" value="Genomic_DNA"/>
</dbReference>
<dbReference type="GO" id="GO:0046100">
    <property type="term" value="P:hypoxanthine metabolic process"/>
    <property type="evidence" value="ECO:0007669"/>
    <property type="project" value="TreeGrafter"/>
</dbReference>
<keyword evidence="8 15" id="KW-0808">Transferase</keyword>
<evidence type="ECO:0000256" key="5">
    <source>
        <dbReference type="ARBA" id="ARBA00011895"/>
    </source>
</evidence>
<dbReference type="KEGG" id="dax:FDQ92_07040"/>
<dbReference type="InterPro" id="IPR005904">
    <property type="entry name" value="Hxn_phspho_trans"/>
</dbReference>
<protein>
    <recommendedName>
        <fullName evidence="5 15">Hypoxanthine phosphoribosyltransferase</fullName>
        <ecNumber evidence="5 15">2.4.2.8</ecNumber>
    </recommendedName>
</protein>
<dbReference type="PANTHER" id="PTHR43340:SF1">
    <property type="entry name" value="HYPOXANTHINE PHOSPHORIBOSYLTRANSFERASE"/>
    <property type="match status" value="1"/>
</dbReference>
<keyword evidence="7 15" id="KW-0328">Glycosyltransferase</keyword>
<dbReference type="RefSeq" id="WP_137423920.1">
    <property type="nucleotide sequence ID" value="NZ_CP040098.1"/>
</dbReference>
<dbReference type="GO" id="GO:0006166">
    <property type="term" value="P:purine ribonucleoside salvage"/>
    <property type="evidence" value="ECO:0007669"/>
    <property type="project" value="UniProtKB-KW"/>
</dbReference>
<dbReference type="GO" id="GO:0005829">
    <property type="term" value="C:cytosol"/>
    <property type="evidence" value="ECO:0007669"/>
    <property type="project" value="TreeGrafter"/>
</dbReference>
<organism evidence="17 18">
    <name type="scientific">Desulfoglaeba alkanexedens ALDC</name>
    <dbReference type="NCBI Taxonomy" id="980445"/>
    <lineage>
        <taxon>Bacteria</taxon>
        <taxon>Pseudomonadati</taxon>
        <taxon>Thermodesulfobacteriota</taxon>
        <taxon>Syntrophobacteria</taxon>
        <taxon>Syntrophobacterales</taxon>
        <taxon>Syntrophobacteraceae</taxon>
        <taxon>Desulfoglaeba</taxon>
    </lineage>
</organism>
<comment type="catalytic activity">
    <reaction evidence="14">
        <text>IMP + diphosphate = hypoxanthine + 5-phospho-alpha-D-ribose 1-diphosphate</text>
        <dbReference type="Rhea" id="RHEA:17973"/>
        <dbReference type="ChEBI" id="CHEBI:17368"/>
        <dbReference type="ChEBI" id="CHEBI:33019"/>
        <dbReference type="ChEBI" id="CHEBI:58017"/>
        <dbReference type="ChEBI" id="CHEBI:58053"/>
        <dbReference type="EC" id="2.4.2.8"/>
    </reaction>
    <physiologicalReaction direction="right-to-left" evidence="14">
        <dbReference type="Rhea" id="RHEA:17975"/>
    </physiologicalReaction>
</comment>
<dbReference type="InterPro" id="IPR000836">
    <property type="entry name" value="PRTase_dom"/>
</dbReference>
<evidence type="ECO:0000313" key="17">
    <source>
        <dbReference type="EMBL" id="QCQ21951.1"/>
    </source>
</evidence>
<reference evidence="17 18" key="1">
    <citation type="submission" date="2019-05" db="EMBL/GenBank/DDBJ databases">
        <title>The Complete Genome Sequence of the n-alkane-degrading Desulfoglaeba alkanexedens ALDC reveals multiple alkylsuccinate synthase gene clusters.</title>
        <authorList>
            <person name="Callaghan A.V."/>
            <person name="Davidova I.A."/>
            <person name="Duncan K.E."/>
            <person name="Morris B."/>
            <person name="McInerney M.J."/>
        </authorList>
    </citation>
    <scope>NUCLEOTIDE SEQUENCE [LARGE SCALE GENOMIC DNA]</scope>
    <source>
        <strain evidence="17 18">ALDC</strain>
    </source>
</reference>
<evidence type="ECO:0000256" key="4">
    <source>
        <dbReference type="ARBA" id="ARBA00008391"/>
    </source>
</evidence>
<name>A0A4V1ERK4_9BACT</name>
<dbReference type="GO" id="GO:0000166">
    <property type="term" value="F:nucleotide binding"/>
    <property type="evidence" value="ECO:0007669"/>
    <property type="project" value="UniProtKB-KW"/>
</dbReference>
<evidence type="ECO:0000256" key="14">
    <source>
        <dbReference type="ARBA" id="ARBA00049402"/>
    </source>
</evidence>
<sequence length="184" mass="20285">MQAYRLVERVSEAEVAARVRDLAEEIDRDYEGKDVVLIGVLKGAFVFLADLIRNLRVPVEVDFVRLASYGAAAESSGCIRLTKDVEARLEGRDVLIVEDIVDTGVTVDWMLKHLKQHGPRSIKVCTLIDKFECRRCAVPVDYAGIRISGGFVVGYGLDFAEKHRGLKGIYEVEFLNDGSGGAAP</sequence>
<feature type="domain" description="Phosphoribosyltransferase" evidence="16">
    <location>
        <begin position="14"/>
        <end position="159"/>
    </location>
</feature>
<evidence type="ECO:0000256" key="12">
    <source>
        <dbReference type="ARBA" id="ARBA00022842"/>
    </source>
</evidence>
<evidence type="ECO:0000256" key="15">
    <source>
        <dbReference type="RuleBase" id="RU364099"/>
    </source>
</evidence>
<dbReference type="Gene3D" id="3.40.50.2020">
    <property type="match status" value="1"/>
</dbReference>
<accession>A0A4V1ERK4</accession>
<evidence type="ECO:0000256" key="13">
    <source>
        <dbReference type="ARBA" id="ARBA00048811"/>
    </source>
</evidence>
<dbReference type="GO" id="GO:0006178">
    <property type="term" value="P:guanine salvage"/>
    <property type="evidence" value="ECO:0007669"/>
    <property type="project" value="TreeGrafter"/>
</dbReference>
<evidence type="ECO:0000256" key="10">
    <source>
        <dbReference type="ARBA" id="ARBA00022726"/>
    </source>
</evidence>
<keyword evidence="6 15" id="KW-0963">Cytoplasm</keyword>
<keyword evidence="11 15" id="KW-0547">Nucleotide-binding</keyword>
<reference evidence="17 18" key="2">
    <citation type="submission" date="2019-05" db="EMBL/GenBank/DDBJ databases">
        <authorList>
            <person name="Suflita J.M."/>
            <person name="Marks C.R."/>
        </authorList>
    </citation>
    <scope>NUCLEOTIDE SEQUENCE [LARGE SCALE GENOMIC DNA]</scope>
    <source>
        <strain evidence="17 18">ALDC</strain>
    </source>
</reference>
<comment type="catalytic activity">
    <reaction evidence="13">
        <text>GMP + diphosphate = guanine + 5-phospho-alpha-D-ribose 1-diphosphate</text>
        <dbReference type="Rhea" id="RHEA:25424"/>
        <dbReference type="ChEBI" id="CHEBI:16235"/>
        <dbReference type="ChEBI" id="CHEBI:33019"/>
        <dbReference type="ChEBI" id="CHEBI:58017"/>
        <dbReference type="ChEBI" id="CHEBI:58115"/>
        <dbReference type="EC" id="2.4.2.8"/>
    </reaction>
    <physiologicalReaction direction="right-to-left" evidence="13">
        <dbReference type="Rhea" id="RHEA:25426"/>
    </physiologicalReaction>
</comment>
<dbReference type="SUPFAM" id="SSF53271">
    <property type="entry name" value="PRTase-like"/>
    <property type="match status" value="1"/>
</dbReference>
<evidence type="ECO:0000256" key="1">
    <source>
        <dbReference type="ARBA" id="ARBA00001946"/>
    </source>
</evidence>
<evidence type="ECO:0000256" key="6">
    <source>
        <dbReference type="ARBA" id="ARBA00022490"/>
    </source>
</evidence>
<dbReference type="PANTHER" id="PTHR43340">
    <property type="entry name" value="HYPOXANTHINE-GUANINE PHOSPHORIBOSYLTRANSFERASE"/>
    <property type="match status" value="1"/>
</dbReference>
<dbReference type="AlphaFoldDB" id="A0A4V1ERK4"/>
<proteinExistence type="inferred from homology"/>
<evidence type="ECO:0000256" key="8">
    <source>
        <dbReference type="ARBA" id="ARBA00022679"/>
    </source>
</evidence>
<keyword evidence="18" id="KW-1185">Reference proteome</keyword>